<dbReference type="PANTHER" id="PTHR10555">
    <property type="entry name" value="SORTING NEXIN"/>
    <property type="match status" value="1"/>
</dbReference>
<dbReference type="SMART" id="SM00312">
    <property type="entry name" value="PX"/>
    <property type="match status" value="1"/>
</dbReference>
<dbReference type="Gene3D" id="1.20.1270.60">
    <property type="entry name" value="Arfaptin homology (AH) domain/BAR domain"/>
    <property type="match status" value="1"/>
</dbReference>
<proteinExistence type="predicted"/>
<dbReference type="SUPFAM" id="SSF64268">
    <property type="entry name" value="PX domain"/>
    <property type="match status" value="1"/>
</dbReference>
<keyword evidence="4" id="KW-1185">Reference proteome</keyword>
<dbReference type="InterPro" id="IPR036871">
    <property type="entry name" value="PX_dom_sf"/>
</dbReference>
<dbReference type="Proteomes" id="UP001530293">
    <property type="component" value="Unassembled WGS sequence"/>
</dbReference>
<dbReference type="Pfam" id="PF00787">
    <property type="entry name" value="PX"/>
    <property type="match status" value="1"/>
</dbReference>
<feature type="domain" description="PX" evidence="2">
    <location>
        <begin position="38"/>
        <end position="156"/>
    </location>
</feature>
<dbReference type="AlphaFoldDB" id="A0ABD3MAR7"/>
<feature type="region of interest" description="Disordered" evidence="1">
    <location>
        <begin position="455"/>
        <end position="482"/>
    </location>
</feature>
<dbReference type="InterPro" id="IPR001683">
    <property type="entry name" value="PX_dom"/>
</dbReference>
<comment type="caution">
    <text evidence="3">The sequence shown here is derived from an EMBL/GenBank/DDBJ whole genome shotgun (WGS) entry which is preliminary data.</text>
</comment>
<evidence type="ECO:0000256" key="1">
    <source>
        <dbReference type="SAM" id="MobiDB-lite"/>
    </source>
</evidence>
<gene>
    <name evidence="3" type="ORF">ACHAWU_006561</name>
</gene>
<dbReference type="InterPro" id="IPR015404">
    <property type="entry name" value="Vps5_C"/>
</dbReference>
<evidence type="ECO:0000313" key="3">
    <source>
        <dbReference type="EMBL" id="KAL3760013.1"/>
    </source>
</evidence>
<dbReference type="Pfam" id="PF09325">
    <property type="entry name" value="Vps5"/>
    <property type="match status" value="1"/>
</dbReference>
<dbReference type="PROSITE" id="PS50195">
    <property type="entry name" value="PX"/>
    <property type="match status" value="1"/>
</dbReference>
<organism evidence="3 4">
    <name type="scientific">Discostella pseudostelligera</name>
    <dbReference type="NCBI Taxonomy" id="259834"/>
    <lineage>
        <taxon>Eukaryota</taxon>
        <taxon>Sar</taxon>
        <taxon>Stramenopiles</taxon>
        <taxon>Ochrophyta</taxon>
        <taxon>Bacillariophyta</taxon>
        <taxon>Coscinodiscophyceae</taxon>
        <taxon>Thalassiosirophycidae</taxon>
        <taxon>Stephanodiscales</taxon>
        <taxon>Stephanodiscaceae</taxon>
        <taxon>Discostella</taxon>
    </lineage>
</organism>
<dbReference type="EMBL" id="JALLBG020000194">
    <property type="protein sequence ID" value="KAL3760013.1"/>
    <property type="molecule type" value="Genomic_DNA"/>
</dbReference>
<dbReference type="InterPro" id="IPR027267">
    <property type="entry name" value="AH/BAR_dom_sf"/>
</dbReference>
<protein>
    <recommendedName>
        <fullName evidence="2">PX domain-containing protein</fullName>
    </recommendedName>
</protein>
<evidence type="ECO:0000259" key="2">
    <source>
        <dbReference type="PROSITE" id="PS50195"/>
    </source>
</evidence>
<dbReference type="Gene3D" id="3.30.1520.10">
    <property type="entry name" value="Phox-like domain"/>
    <property type="match status" value="1"/>
</dbReference>
<accession>A0ABD3MAR7</accession>
<name>A0ABD3MAR7_9STRA</name>
<dbReference type="PANTHER" id="PTHR10555:SF170">
    <property type="entry name" value="FI18122P1"/>
    <property type="match status" value="1"/>
</dbReference>
<reference evidence="3 4" key="1">
    <citation type="submission" date="2024-10" db="EMBL/GenBank/DDBJ databases">
        <title>Updated reference genomes for cyclostephanoid diatoms.</title>
        <authorList>
            <person name="Roberts W.R."/>
            <person name="Alverson A.J."/>
        </authorList>
    </citation>
    <scope>NUCLEOTIDE SEQUENCE [LARGE SCALE GENOMIC DNA]</scope>
    <source>
        <strain evidence="3 4">AJA232-27</strain>
    </source>
</reference>
<sequence length="482" mass="53578">MALFSSAAPSAPPSGVDDAYDSNGQEAREREIEGGGAPSLRLSVTDPQQIGEGRNIHTYYRIDVYQTGSSTPIASVRRRYSDFQWLFQRLHAERPGAMVPIIPHTQAVQMSKRLSEELIEERRGHLARFLRNVQIHPELEGVPSLSAFFSPNAEAFEAAKKAYPASGMDVASLLAEEDTNTTTAAKVSEKLKHFFVKATVKVKAARGGELEETDDGAQMEAVAHYLNELDVHIKTIVKATLYLVNVSRESSTNMHDLGQSLFGLHQLNHPESANNPYVVDSELQSNNTSSSNYPSIKSISNIFSSLSAVHKVKYDEHQLKVGSLIQELEWSIKSARLALKRRKNAQLTYNTYLQQVKNREQALDKVVKAADMSAQPANSDGKVAELQKSIDTTREAANNARIELDVVTQRVFREMDRFKLGVDVELRKLYVMHARVERDYSEQLDCEWRKMLNPPSSGGDISGGAKDGVGNSVNDAEEMQMI</sequence>
<evidence type="ECO:0000313" key="4">
    <source>
        <dbReference type="Proteomes" id="UP001530293"/>
    </source>
</evidence>
<feature type="region of interest" description="Disordered" evidence="1">
    <location>
        <begin position="1"/>
        <end position="44"/>
    </location>
</feature>